<reference evidence="1 4" key="2">
    <citation type="submission" date="2020-07" db="EMBL/GenBank/DDBJ databases">
        <title>Organ Donor 1.</title>
        <authorList>
            <person name="Marsh A.J."/>
            <person name="Azcarate-Peril M.A."/>
        </authorList>
    </citation>
    <scope>NUCLEOTIDE SEQUENCE [LARGE SCALE GENOMIC DNA]</scope>
    <source>
        <strain evidence="1 4">AMC0712</strain>
    </source>
</reference>
<proteinExistence type="predicted"/>
<name>A0A1Y0DYI9_LACRH</name>
<dbReference type="EMBL" id="SSHM01000001">
    <property type="protein sequence ID" value="THC79432.1"/>
    <property type="molecule type" value="Genomic_DNA"/>
</dbReference>
<dbReference type="AlphaFoldDB" id="A0A1Y0DYI9"/>
<dbReference type="Proteomes" id="UP000307517">
    <property type="component" value="Unassembled WGS sequence"/>
</dbReference>
<dbReference type="RefSeq" id="WP_005692249.1">
    <property type="nucleotide sequence ID" value="NZ_CABFNI010000016.1"/>
</dbReference>
<evidence type="ECO:0000313" key="1">
    <source>
        <dbReference type="EMBL" id="NZA05520.1"/>
    </source>
</evidence>
<dbReference type="NCBIfam" id="NF046113">
    <property type="entry name" value="BLP_Lacticasei"/>
    <property type="match status" value="1"/>
</dbReference>
<dbReference type="EMBL" id="JACCKI010000008">
    <property type="protein sequence ID" value="NZA05520.1"/>
    <property type="molecule type" value="Genomic_DNA"/>
</dbReference>
<reference evidence="2 3" key="1">
    <citation type="submission" date="2019-04" db="EMBL/GenBank/DDBJ databases">
        <title>Genome Announcement to Ensure Probiotic Safety of Lactobacillus rhamnosus UBLR-58.</title>
        <authorList>
            <person name="Sulthana A."/>
            <person name="Lakshmi S.G."/>
            <person name="Madempudi R.S."/>
        </authorList>
    </citation>
    <scope>NUCLEOTIDE SEQUENCE [LARGE SCALE GENOMIC DNA]</scope>
    <source>
        <strain evidence="2 3">UBLR-58</strain>
    </source>
</reference>
<evidence type="ECO:0000313" key="2">
    <source>
        <dbReference type="EMBL" id="THC79432.1"/>
    </source>
</evidence>
<protein>
    <submittedName>
        <fullName evidence="1">Peptide pheromone</fullName>
    </submittedName>
</protein>
<comment type="caution">
    <text evidence="1">The sequence shown here is derived from an EMBL/GenBank/DDBJ whole genome shotgun (WGS) entry which is preliminary data.</text>
</comment>
<organism evidence="1 4">
    <name type="scientific">Lacticaseibacillus rhamnosus</name>
    <name type="common">Lactobacillus rhamnosus</name>
    <dbReference type="NCBI Taxonomy" id="47715"/>
    <lineage>
        <taxon>Bacteria</taxon>
        <taxon>Bacillati</taxon>
        <taxon>Bacillota</taxon>
        <taxon>Bacilli</taxon>
        <taxon>Lactobacillales</taxon>
        <taxon>Lactobacillaceae</taxon>
        <taxon>Lacticaseibacillus</taxon>
    </lineage>
</organism>
<evidence type="ECO:0000313" key="4">
    <source>
        <dbReference type="Proteomes" id="UP000552935"/>
    </source>
</evidence>
<gene>
    <name evidence="2" type="ORF">E6L36_02815</name>
    <name evidence="1" type="ORF">H0N82_10575</name>
</gene>
<dbReference type="Proteomes" id="UP000552935">
    <property type="component" value="Unassembled WGS sequence"/>
</dbReference>
<evidence type="ECO:0000313" key="3">
    <source>
        <dbReference type="Proteomes" id="UP000307517"/>
    </source>
</evidence>
<accession>A0A1Y0DYI9</accession>
<sequence>MKKFKDEEMPMMTDLELSSFVGGMLRDEGFTFNKFKNWLTSIFG</sequence>